<feature type="region of interest" description="Disordered" evidence="1">
    <location>
        <begin position="135"/>
        <end position="336"/>
    </location>
</feature>
<protein>
    <submittedName>
        <fullName evidence="2">Uncharacterized protein</fullName>
    </submittedName>
</protein>
<feature type="compositionally biased region" description="Pro residues" evidence="1">
    <location>
        <begin position="326"/>
        <end position="336"/>
    </location>
</feature>
<dbReference type="AlphaFoldDB" id="A0A6A6BJF9"/>
<feature type="compositionally biased region" description="Acidic residues" evidence="1">
    <location>
        <begin position="269"/>
        <end position="278"/>
    </location>
</feature>
<sequence>MLTPNPHNQQDTELSPSEDDGAINTASDGDNDNSLSELSLTKATSNSNRSGLTLGSRPKSTFKFGGVQNLPPTMPGFKPLLRRDNDDDISDDEPSDRNGPLDLVSDTSKRMVVSSILNPGASKVAASGRLNELGLDATQDHREHSKNLTAEQAIKTYRSSSSVTDPVENSEGPEDEGHNAESTMDVDVPVPGIASCPNSPDSAVGFMENTEVHGDEGFPAVESSTGDISATQTADPPVNPDVGISSSVDDDTTFDTSNDTIYTVGNDIDTIETDSDDTDSSKTTTQPHPKDTASPQSQPNRYNFRSRHQPTTTNNPTTKSTTKYPMKPPMKPPAKPPRFSPFTATQRIIYDTNSAPLIMPPAQKYKGHGNPSRVNAPPAPRPSPLVRSTSGTGIAPAFALYTTPPTFTPWSPATYAALATALSTSSATAWVPAFAAAHGKSVDEVRCVFDCAVLAPLQNAGASGVASASGIGALAHQSVQQRVEAGIRDRADAWRACCTPSRLWCRGGEREVEGVMVGVSAWGEVCVEVGREGGTERERVKIAVAALTGEDWRYLYGACGGEDMACLLMGMGRPGIDDGGEGQGGMKGQRGEMEE</sequence>
<evidence type="ECO:0000256" key="1">
    <source>
        <dbReference type="SAM" id="MobiDB-lite"/>
    </source>
</evidence>
<gene>
    <name evidence="2" type="ORF">K452DRAFT_345746</name>
</gene>
<feature type="compositionally biased region" description="Polar residues" evidence="1">
    <location>
        <begin position="1"/>
        <end position="15"/>
    </location>
</feature>
<keyword evidence="3" id="KW-1185">Reference proteome</keyword>
<feature type="compositionally biased region" description="Low complexity" evidence="1">
    <location>
        <begin position="310"/>
        <end position="325"/>
    </location>
</feature>
<feature type="compositionally biased region" description="Polar residues" evidence="1">
    <location>
        <begin position="24"/>
        <end position="53"/>
    </location>
</feature>
<reference evidence="2" key="1">
    <citation type="journal article" date="2020" name="Stud. Mycol.">
        <title>101 Dothideomycetes genomes: a test case for predicting lifestyles and emergence of pathogens.</title>
        <authorList>
            <person name="Haridas S."/>
            <person name="Albert R."/>
            <person name="Binder M."/>
            <person name="Bloem J."/>
            <person name="Labutti K."/>
            <person name="Salamov A."/>
            <person name="Andreopoulos B."/>
            <person name="Baker S."/>
            <person name="Barry K."/>
            <person name="Bills G."/>
            <person name="Bluhm B."/>
            <person name="Cannon C."/>
            <person name="Castanera R."/>
            <person name="Culley D."/>
            <person name="Daum C."/>
            <person name="Ezra D."/>
            <person name="Gonzalez J."/>
            <person name="Henrissat B."/>
            <person name="Kuo A."/>
            <person name="Liang C."/>
            <person name="Lipzen A."/>
            <person name="Lutzoni F."/>
            <person name="Magnuson J."/>
            <person name="Mondo S."/>
            <person name="Nolan M."/>
            <person name="Ohm R."/>
            <person name="Pangilinan J."/>
            <person name="Park H.-J."/>
            <person name="Ramirez L."/>
            <person name="Alfaro M."/>
            <person name="Sun H."/>
            <person name="Tritt A."/>
            <person name="Yoshinaga Y."/>
            <person name="Zwiers L.-H."/>
            <person name="Turgeon B."/>
            <person name="Goodwin S."/>
            <person name="Spatafora J."/>
            <person name="Crous P."/>
            <person name="Grigoriev I."/>
        </authorList>
    </citation>
    <scope>NUCLEOTIDE SEQUENCE</scope>
    <source>
        <strain evidence="2">CBS 121167</strain>
    </source>
</reference>
<proteinExistence type="predicted"/>
<evidence type="ECO:0000313" key="2">
    <source>
        <dbReference type="EMBL" id="KAF2144252.1"/>
    </source>
</evidence>
<dbReference type="GeneID" id="54302970"/>
<evidence type="ECO:0000313" key="3">
    <source>
        <dbReference type="Proteomes" id="UP000799438"/>
    </source>
</evidence>
<feature type="compositionally biased region" description="Polar residues" evidence="1">
    <location>
        <begin position="222"/>
        <end position="234"/>
    </location>
</feature>
<feature type="region of interest" description="Disordered" evidence="1">
    <location>
        <begin position="366"/>
        <end position="388"/>
    </location>
</feature>
<feature type="region of interest" description="Disordered" evidence="1">
    <location>
        <begin position="1"/>
        <end position="108"/>
    </location>
</feature>
<feature type="compositionally biased region" description="Polar residues" evidence="1">
    <location>
        <begin position="293"/>
        <end position="303"/>
    </location>
</feature>
<dbReference type="EMBL" id="ML995480">
    <property type="protein sequence ID" value="KAF2144252.1"/>
    <property type="molecule type" value="Genomic_DNA"/>
</dbReference>
<organism evidence="2 3">
    <name type="scientific">Aplosporella prunicola CBS 121167</name>
    <dbReference type="NCBI Taxonomy" id="1176127"/>
    <lineage>
        <taxon>Eukaryota</taxon>
        <taxon>Fungi</taxon>
        <taxon>Dikarya</taxon>
        <taxon>Ascomycota</taxon>
        <taxon>Pezizomycotina</taxon>
        <taxon>Dothideomycetes</taxon>
        <taxon>Dothideomycetes incertae sedis</taxon>
        <taxon>Botryosphaeriales</taxon>
        <taxon>Aplosporellaceae</taxon>
        <taxon>Aplosporella</taxon>
    </lineage>
</organism>
<name>A0A6A6BJF9_9PEZI</name>
<dbReference type="Proteomes" id="UP000799438">
    <property type="component" value="Unassembled WGS sequence"/>
</dbReference>
<dbReference type="RefSeq" id="XP_033399964.1">
    <property type="nucleotide sequence ID" value="XM_033545462.1"/>
</dbReference>
<accession>A0A6A6BJF9</accession>